<evidence type="ECO:0000313" key="11">
    <source>
        <dbReference type="Proteomes" id="UP000019375"/>
    </source>
</evidence>
<gene>
    <name evidence="10" type="ORF">BN860_02740g</name>
</gene>
<dbReference type="Proteomes" id="UP000019375">
    <property type="component" value="Unassembled WGS sequence"/>
</dbReference>
<feature type="domain" description="COQ9 C-terminal" evidence="9">
    <location>
        <begin position="154"/>
        <end position="225"/>
    </location>
</feature>
<dbReference type="GO" id="GO:0006744">
    <property type="term" value="P:ubiquinone biosynthetic process"/>
    <property type="evidence" value="ECO:0007669"/>
    <property type="project" value="UniProtKB-UniRule"/>
</dbReference>
<comment type="pathway">
    <text evidence="2 8">Cofactor biosynthesis; ubiquinone biosynthesis.</text>
</comment>
<evidence type="ECO:0000256" key="3">
    <source>
        <dbReference type="ARBA" id="ARBA00010766"/>
    </source>
</evidence>
<evidence type="ECO:0000256" key="7">
    <source>
        <dbReference type="ARBA" id="ARBA00023128"/>
    </source>
</evidence>
<comment type="subcellular location">
    <subcellularLocation>
        <location evidence="1 8">Mitochondrion</location>
    </subcellularLocation>
</comment>
<keyword evidence="4 8" id="KW-0831">Ubiquinone biosynthesis</keyword>
<accession>A0A8J2TC09</accession>
<name>A0A8J2TC09_ZYGB2</name>
<keyword evidence="11" id="KW-1185">Reference proteome</keyword>
<keyword evidence="5" id="KW-0809">Transit peptide</keyword>
<comment type="function">
    <text evidence="8">Membrane-associated protein that warps the membrane surface to access and bind aromatic isoprenes with high specificity, including ubiquinone (CoQ) isoprene intermediates and presents them directly to Coq7, therefore facilitating the Coq7-mediated hydroxylase step. Participates in the biosynthesis of coenzyme Q, also named ubiquinone, an essential lipid-soluble electron transporter for aerobic cellular respiration.</text>
</comment>
<dbReference type="Gene3D" id="1.10.357.10">
    <property type="entry name" value="Tetracycline Repressor, domain 2"/>
    <property type="match status" value="1"/>
</dbReference>
<dbReference type="EMBL" id="HG316463">
    <property type="protein sequence ID" value="CDF91235.1"/>
    <property type="molecule type" value="Genomic_DNA"/>
</dbReference>
<reference evidence="11" key="1">
    <citation type="journal article" date="2013" name="Genome Announc.">
        <title>Genome sequence of the food spoilage yeast Zygosaccharomyces bailii CLIB 213(T).</title>
        <authorList>
            <person name="Galeote V."/>
            <person name="Bigey F."/>
            <person name="Devillers H."/>
            <person name="Neuveglise C."/>
            <person name="Dequin S."/>
        </authorList>
    </citation>
    <scope>NUCLEOTIDE SEQUENCE [LARGE SCALE GENOMIC DNA]</scope>
    <source>
        <strain evidence="11">CLIB 213 / ATCC 58445 / CBS 680 / CCRC 21525 / NBRC 1098 / NCYC 1416 / NRRL Y-2227</strain>
    </source>
</reference>
<evidence type="ECO:0000256" key="8">
    <source>
        <dbReference type="RuleBase" id="RU366063"/>
    </source>
</evidence>
<evidence type="ECO:0000256" key="5">
    <source>
        <dbReference type="ARBA" id="ARBA00022946"/>
    </source>
</evidence>
<organism evidence="10 11">
    <name type="scientific">Zygosaccharomyces bailii (strain CLIB 213 / ATCC 58445 / CBS 680 / BCRC 21525 / NBRC 1098 / NCYC 1416 / NRRL Y-2227)</name>
    <dbReference type="NCBI Taxonomy" id="1333698"/>
    <lineage>
        <taxon>Eukaryota</taxon>
        <taxon>Fungi</taxon>
        <taxon>Dikarya</taxon>
        <taxon>Ascomycota</taxon>
        <taxon>Saccharomycotina</taxon>
        <taxon>Saccharomycetes</taxon>
        <taxon>Saccharomycetales</taxon>
        <taxon>Saccharomycetaceae</taxon>
        <taxon>Zygosaccharomyces</taxon>
    </lineage>
</organism>
<dbReference type="AlphaFoldDB" id="A0A8J2TC09"/>
<evidence type="ECO:0000313" key="10">
    <source>
        <dbReference type="EMBL" id="CDF91235.1"/>
    </source>
</evidence>
<dbReference type="GO" id="GO:0005743">
    <property type="term" value="C:mitochondrial inner membrane"/>
    <property type="evidence" value="ECO:0007669"/>
    <property type="project" value="TreeGrafter"/>
</dbReference>
<sequence>MLKRLLRLPVRSYHSSSSEHVKSPNLGPLNYGKDSPQYAVLSHAIKVSVPVVGFNERALVHSLNQLNYPSTMLSIIGASNSPSLFHSSPAVMELIKFHLVDKRLRLVEDLDQESQEKPSLEDLLLKRLEMNVPVAQHLSQLLSHLAIPGPFTVETALPELHRLSDDLIYYSSEKDHPDFAWYSKRIGLSCAYVSSELFMAQDSSANYKETFEFAKDKLERTMQLGEYYNNTEEWAWYTLLNTINLAKSQMARG</sequence>
<dbReference type="OrthoDB" id="619536at2759"/>
<dbReference type="PANTHER" id="PTHR21427">
    <property type="entry name" value="UBIQUINONE BIOSYNTHESIS PROTEIN COQ9, MITOCHONDRIAL"/>
    <property type="match status" value="1"/>
</dbReference>
<evidence type="ECO:0000256" key="4">
    <source>
        <dbReference type="ARBA" id="ARBA00022688"/>
    </source>
</evidence>
<evidence type="ECO:0000259" key="9">
    <source>
        <dbReference type="Pfam" id="PF08511"/>
    </source>
</evidence>
<dbReference type="Pfam" id="PF08511">
    <property type="entry name" value="COQ9"/>
    <property type="match status" value="1"/>
</dbReference>
<keyword evidence="6 8" id="KW-0446">Lipid-binding</keyword>
<dbReference type="NCBIfam" id="TIGR02396">
    <property type="entry name" value="diverge_rpsU"/>
    <property type="match status" value="1"/>
</dbReference>
<evidence type="ECO:0000256" key="6">
    <source>
        <dbReference type="ARBA" id="ARBA00023121"/>
    </source>
</evidence>
<dbReference type="GO" id="GO:0008289">
    <property type="term" value="F:lipid binding"/>
    <property type="evidence" value="ECO:0007669"/>
    <property type="project" value="UniProtKB-UniRule"/>
</dbReference>
<keyword evidence="7 8" id="KW-0496">Mitochondrion</keyword>
<dbReference type="UniPathway" id="UPA00232"/>
<evidence type="ECO:0000256" key="1">
    <source>
        <dbReference type="ARBA" id="ARBA00004173"/>
    </source>
</evidence>
<comment type="similarity">
    <text evidence="3 8">Belongs to the COQ9 family.</text>
</comment>
<proteinExistence type="inferred from homology"/>
<dbReference type="PANTHER" id="PTHR21427:SF19">
    <property type="entry name" value="UBIQUINONE BIOSYNTHESIS PROTEIN COQ9, MITOCHONDRIAL"/>
    <property type="match status" value="1"/>
</dbReference>
<dbReference type="InterPro" id="IPR013718">
    <property type="entry name" value="COQ9_C"/>
</dbReference>
<protein>
    <recommendedName>
        <fullName evidence="8">Ubiquinone biosynthesis protein</fullName>
    </recommendedName>
</protein>
<evidence type="ECO:0000256" key="2">
    <source>
        <dbReference type="ARBA" id="ARBA00004749"/>
    </source>
</evidence>
<dbReference type="InterPro" id="IPR012762">
    <property type="entry name" value="Ubiq_biosynth_COQ9"/>
</dbReference>